<evidence type="ECO:0000313" key="14">
    <source>
        <dbReference type="EMBL" id="SNT03707.1"/>
    </source>
</evidence>
<evidence type="ECO:0000256" key="2">
    <source>
        <dbReference type="ARBA" id="ARBA00004651"/>
    </source>
</evidence>
<evidence type="ECO:0000256" key="1">
    <source>
        <dbReference type="ARBA" id="ARBA00004117"/>
    </source>
</evidence>
<dbReference type="Pfam" id="PF08345">
    <property type="entry name" value="YscJ_FliF_C"/>
    <property type="match status" value="1"/>
</dbReference>
<evidence type="ECO:0000256" key="9">
    <source>
        <dbReference type="PIRNR" id="PIRNR004862"/>
    </source>
</evidence>
<feature type="domain" description="Flagellar M-ring C-terminal" evidence="13">
    <location>
        <begin position="234"/>
        <end position="396"/>
    </location>
</feature>
<dbReference type="GO" id="GO:0003774">
    <property type="term" value="F:cytoskeletal motor activity"/>
    <property type="evidence" value="ECO:0007669"/>
    <property type="project" value="InterPro"/>
</dbReference>
<evidence type="ECO:0000256" key="10">
    <source>
        <dbReference type="SAM" id="MobiDB-lite"/>
    </source>
</evidence>
<keyword evidence="7 11" id="KW-0472">Membrane</keyword>
<dbReference type="InterPro" id="IPR000067">
    <property type="entry name" value="FlgMring_FliF"/>
</dbReference>
<dbReference type="PANTHER" id="PTHR30046:SF0">
    <property type="entry name" value="FLAGELLAR M-RING PROTEIN"/>
    <property type="match status" value="1"/>
</dbReference>
<comment type="similarity">
    <text evidence="3 9">Belongs to the FliF family.</text>
</comment>
<comment type="subcellular location">
    <subcellularLocation>
        <location evidence="1 9">Bacterial flagellum basal body</location>
    </subcellularLocation>
    <subcellularLocation>
        <location evidence="2">Cell membrane</location>
        <topology evidence="2">Multi-pass membrane protein</topology>
    </subcellularLocation>
</comment>
<evidence type="ECO:0000259" key="13">
    <source>
        <dbReference type="Pfam" id="PF08345"/>
    </source>
</evidence>
<dbReference type="GO" id="GO:0071973">
    <property type="term" value="P:bacterial-type flagellum-dependent cell motility"/>
    <property type="evidence" value="ECO:0007669"/>
    <property type="project" value="InterPro"/>
</dbReference>
<evidence type="ECO:0000256" key="3">
    <source>
        <dbReference type="ARBA" id="ARBA00007971"/>
    </source>
</evidence>
<gene>
    <name evidence="14" type="ORF">SAMN05421757_105215</name>
</gene>
<feature type="compositionally biased region" description="Basic and acidic residues" evidence="10">
    <location>
        <begin position="313"/>
        <end position="327"/>
    </location>
</feature>
<keyword evidence="6 11" id="KW-1133">Transmembrane helix</keyword>
<comment type="function">
    <text evidence="9">The M ring may be actively involved in energy transduction.</text>
</comment>
<dbReference type="Pfam" id="PF01514">
    <property type="entry name" value="YscJ_FliF"/>
    <property type="match status" value="1"/>
</dbReference>
<dbReference type="InterPro" id="IPR006182">
    <property type="entry name" value="FliF_N_dom"/>
</dbReference>
<dbReference type="RefSeq" id="WP_089233788.1">
    <property type="nucleotide sequence ID" value="NZ_FZOY01000005.1"/>
</dbReference>
<evidence type="ECO:0000256" key="11">
    <source>
        <dbReference type="SAM" id="Phobius"/>
    </source>
</evidence>
<reference evidence="14 15" key="1">
    <citation type="submission" date="2017-06" db="EMBL/GenBank/DDBJ databases">
        <authorList>
            <person name="Kim H.J."/>
            <person name="Triplett B.A."/>
        </authorList>
    </citation>
    <scope>NUCLEOTIDE SEQUENCE [LARGE SCALE GENOMIC DNA]</scope>
    <source>
        <strain evidence="14 15">DSM 29339</strain>
    </source>
</reference>
<evidence type="ECO:0000256" key="8">
    <source>
        <dbReference type="ARBA" id="ARBA00023143"/>
    </source>
</evidence>
<dbReference type="PRINTS" id="PR01009">
    <property type="entry name" value="FLGMRINGFLIF"/>
</dbReference>
<keyword evidence="5 11" id="KW-0812">Transmembrane</keyword>
<evidence type="ECO:0000256" key="6">
    <source>
        <dbReference type="ARBA" id="ARBA00022989"/>
    </source>
</evidence>
<feature type="region of interest" description="Disordered" evidence="10">
    <location>
        <begin position="268"/>
        <end position="327"/>
    </location>
</feature>
<dbReference type="EMBL" id="FZOY01000005">
    <property type="protein sequence ID" value="SNT03707.1"/>
    <property type="molecule type" value="Genomic_DNA"/>
</dbReference>
<name>A0A239JCZ2_9RHOB</name>
<dbReference type="AlphaFoldDB" id="A0A239JCZ2"/>
<keyword evidence="14" id="KW-0969">Cilium</keyword>
<keyword evidence="4" id="KW-1003">Cell membrane</keyword>
<proteinExistence type="inferred from homology"/>
<dbReference type="Gene3D" id="3.30.300.30">
    <property type="match status" value="1"/>
</dbReference>
<feature type="transmembrane region" description="Helical" evidence="11">
    <location>
        <begin position="419"/>
        <end position="437"/>
    </location>
</feature>
<dbReference type="PIRSF" id="PIRSF004862">
    <property type="entry name" value="FliF"/>
    <property type="match status" value="1"/>
</dbReference>
<dbReference type="GO" id="GO:0005886">
    <property type="term" value="C:plasma membrane"/>
    <property type="evidence" value="ECO:0007669"/>
    <property type="project" value="UniProtKB-SubCell"/>
</dbReference>
<feature type="transmembrane region" description="Helical" evidence="11">
    <location>
        <begin position="17"/>
        <end position="37"/>
    </location>
</feature>
<keyword evidence="8 9" id="KW-0975">Bacterial flagellum</keyword>
<keyword evidence="14" id="KW-0282">Flagellum</keyword>
<dbReference type="InterPro" id="IPR013556">
    <property type="entry name" value="Flag_M-ring_C"/>
</dbReference>
<accession>A0A239JCZ2</accession>
<evidence type="ECO:0000256" key="5">
    <source>
        <dbReference type="ARBA" id="ARBA00022692"/>
    </source>
</evidence>
<dbReference type="InterPro" id="IPR045851">
    <property type="entry name" value="AMP-bd_C_sf"/>
</dbReference>
<evidence type="ECO:0000256" key="7">
    <source>
        <dbReference type="ARBA" id="ARBA00023136"/>
    </source>
</evidence>
<evidence type="ECO:0000259" key="12">
    <source>
        <dbReference type="Pfam" id="PF01514"/>
    </source>
</evidence>
<evidence type="ECO:0000313" key="15">
    <source>
        <dbReference type="Proteomes" id="UP000198426"/>
    </source>
</evidence>
<dbReference type="GO" id="GO:0009431">
    <property type="term" value="C:bacterial-type flagellum basal body, MS ring"/>
    <property type="evidence" value="ECO:0007669"/>
    <property type="project" value="InterPro"/>
</dbReference>
<feature type="domain" description="Flagellar M-ring N-terminal" evidence="12">
    <location>
        <begin position="39"/>
        <end position="205"/>
    </location>
</feature>
<keyword evidence="14" id="KW-0966">Cell projection</keyword>
<keyword evidence="15" id="KW-1185">Reference proteome</keyword>
<evidence type="ECO:0000256" key="4">
    <source>
        <dbReference type="ARBA" id="ARBA00022475"/>
    </source>
</evidence>
<dbReference type="OrthoDB" id="9807026at2"/>
<dbReference type="NCBIfam" id="TIGR00206">
    <property type="entry name" value="fliF"/>
    <property type="match status" value="1"/>
</dbReference>
<organism evidence="14 15">
    <name type="scientific">Tropicimonas sediminicola</name>
    <dbReference type="NCBI Taxonomy" id="1031541"/>
    <lineage>
        <taxon>Bacteria</taxon>
        <taxon>Pseudomonadati</taxon>
        <taxon>Pseudomonadota</taxon>
        <taxon>Alphaproteobacteria</taxon>
        <taxon>Rhodobacterales</taxon>
        <taxon>Roseobacteraceae</taxon>
        <taxon>Tropicimonas</taxon>
    </lineage>
</organism>
<protein>
    <recommendedName>
        <fullName evidence="9">Flagellar M-ring protein</fullName>
    </recommendedName>
</protein>
<dbReference type="PANTHER" id="PTHR30046">
    <property type="entry name" value="FLAGELLAR M-RING PROTEIN"/>
    <property type="match status" value="1"/>
</dbReference>
<dbReference type="InterPro" id="IPR043427">
    <property type="entry name" value="YscJ/FliF"/>
</dbReference>
<sequence length="534" mass="56694">MQNVLEIWSRLDNRKRIIAVVSTVLMFAAVLGLSRLATARSMDLLYSGLEDGAAGEVVAALEQQGVLYEVRGSAIYVDAAQRDEIRMILAGQSLPANGSAGYELLDGLSGFGTTAQMFDAAYWRAKEGELARTIAANPQIRSARVHISTSPSHGFRAARDLSASVSVSAGAGGLTEAQGKAFRYLVASAVSGLRPEDVTVIDGDSGLVLGSSDGQPVEDGRRAAALKRNVERLLEAHVGAGNAVVEVSVETVTERESISERIFDPDSRVAISTETEERSSTSRGTSGGAVTVASNLPDGDAGNGGTDSSSQDSETRERVNFEVSETHREVLKEPGAIRRLTVAVMVNDRSVIDADGTSSTQPRSDEELDDLRSLIAAAVGFDESRGDQITIRSLEFQPFPEGAPSLAPGVLDRLDVTRVLQVAALGLVALVLGLFVVRPILTRREPASVLELDRPHAPAELGPPSALSADAIPATMMPEMNVVKDFGSSGLPALPDLSAGSEDPVARLRNLIAERQQETVEVLRSWMEDDREDA</sequence>
<dbReference type="Proteomes" id="UP000198426">
    <property type="component" value="Unassembled WGS sequence"/>
</dbReference>